<dbReference type="AlphaFoldDB" id="A0AA42AQR7"/>
<feature type="compositionally biased region" description="Basic and acidic residues" evidence="1">
    <location>
        <begin position="184"/>
        <end position="194"/>
    </location>
</feature>
<dbReference type="Proteomes" id="UP001177140">
    <property type="component" value="Unassembled WGS sequence"/>
</dbReference>
<dbReference type="PANTHER" id="PTHR33825:SF4">
    <property type="entry name" value="OS05G0137600 PROTEIN"/>
    <property type="match status" value="1"/>
</dbReference>
<dbReference type="PANTHER" id="PTHR33825">
    <property type="entry name" value="CHITINASE-LIKE PROTEIN"/>
    <property type="match status" value="1"/>
</dbReference>
<proteinExistence type="predicted"/>
<feature type="region of interest" description="Disordered" evidence="1">
    <location>
        <begin position="165"/>
        <end position="194"/>
    </location>
</feature>
<keyword evidence="4" id="KW-1185">Reference proteome</keyword>
<gene>
    <name evidence="3" type="ORF">MKW94_025424</name>
</gene>
<sequence>MSRSSCCSISHHHQVFPFNHLRHHHQSPSLSLLLRPKTHTRFPAKITADLVKKSKLNLNAVALKSNHSSTSTSPITVRGLGLQPTPKLGLISILFVLSMVFGSFLSLIIVSIPALTGLRRLGISMEKLSKVVSEEVPGTLSSLKLSGLEITELTQQLGSIRQKIFGTRNGGKGGEKRRNQRSAEGGRDNRGGSS</sequence>
<dbReference type="EMBL" id="JAJJMA010201936">
    <property type="protein sequence ID" value="MCL7039508.1"/>
    <property type="molecule type" value="Genomic_DNA"/>
</dbReference>
<keyword evidence="2" id="KW-1133">Transmembrane helix</keyword>
<comment type="caution">
    <text evidence="3">The sequence shown here is derived from an EMBL/GenBank/DDBJ whole genome shotgun (WGS) entry which is preliminary data.</text>
</comment>
<keyword evidence="2" id="KW-0472">Membrane</keyword>
<keyword evidence="2" id="KW-0812">Transmembrane</keyword>
<organism evidence="3 4">
    <name type="scientific">Papaver nudicaule</name>
    <name type="common">Iceland poppy</name>
    <dbReference type="NCBI Taxonomy" id="74823"/>
    <lineage>
        <taxon>Eukaryota</taxon>
        <taxon>Viridiplantae</taxon>
        <taxon>Streptophyta</taxon>
        <taxon>Embryophyta</taxon>
        <taxon>Tracheophyta</taxon>
        <taxon>Spermatophyta</taxon>
        <taxon>Magnoliopsida</taxon>
        <taxon>Ranunculales</taxon>
        <taxon>Papaveraceae</taxon>
        <taxon>Papaveroideae</taxon>
        <taxon>Papaver</taxon>
    </lineage>
</organism>
<evidence type="ECO:0000256" key="2">
    <source>
        <dbReference type="SAM" id="Phobius"/>
    </source>
</evidence>
<protein>
    <recommendedName>
        <fullName evidence="5">Transmembrane protein</fullName>
    </recommendedName>
</protein>
<evidence type="ECO:0000256" key="1">
    <source>
        <dbReference type="SAM" id="MobiDB-lite"/>
    </source>
</evidence>
<evidence type="ECO:0000313" key="3">
    <source>
        <dbReference type="EMBL" id="MCL7039508.1"/>
    </source>
</evidence>
<name>A0AA42AQR7_PAPNU</name>
<evidence type="ECO:0008006" key="5">
    <source>
        <dbReference type="Google" id="ProtNLM"/>
    </source>
</evidence>
<reference evidence="3" key="1">
    <citation type="submission" date="2022-03" db="EMBL/GenBank/DDBJ databases">
        <title>A functionally conserved STORR gene fusion in Papaver species that diverged 16.8 million years ago.</title>
        <authorList>
            <person name="Catania T."/>
        </authorList>
    </citation>
    <scope>NUCLEOTIDE SEQUENCE</scope>
    <source>
        <strain evidence="3">S-191538</strain>
    </source>
</reference>
<feature type="transmembrane region" description="Helical" evidence="2">
    <location>
        <begin position="88"/>
        <end position="115"/>
    </location>
</feature>
<evidence type="ECO:0000313" key="4">
    <source>
        <dbReference type="Proteomes" id="UP001177140"/>
    </source>
</evidence>
<accession>A0AA42AQR7</accession>